<evidence type="ECO:0000256" key="1">
    <source>
        <dbReference type="ARBA" id="ARBA00001946"/>
    </source>
</evidence>
<dbReference type="InterPro" id="IPR027417">
    <property type="entry name" value="P-loop_NTPase"/>
</dbReference>
<dbReference type="InterPro" id="IPR025753">
    <property type="entry name" value="AAA_N_dom"/>
</dbReference>
<evidence type="ECO:0000256" key="3">
    <source>
        <dbReference type="ARBA" id="ARBA00005510"/>
    </source>
</evidence>
<organism evidence="14 15">
    <name type="scientific">Zingiber officinale</name>
    <name type="common">Ginger</name>
    <name type="synonym">Amomum zingiber</name>
    <dbReference type="NCBI Taxonomy" id="94328"/>
    <lineage>
        <taxon>Eukaryota</taxon>
        <taxon>Viridiplantae</taxon>
        <taxon>Streptophyta</taxon>
        <taxon>Embryophyta</taxon>
        <taxon>Tracheophyta</taxon>
        <taxon>Spermatophyta</taxon>
        <taxon>Magnoliopsida</taxon>
        <taxon>Liliopsida</taxon>
        <taxon>Zingiberales</taxon>
        <taxon>Zingiberaceae</taxon>
        <taxon>Zingiber</taxon>
    </lineage>
</organism>
<dbReference type="InterPro" id="IPR058017">
    <property type="entry name" value="At3g28540-like_C"/>
</dbReference>
<evidence type="ECO:0000256" key="4">
    <source>
        <dbReference type="ARBA" id="ARBA00007448"/>
    </source>
</evidence>
<dbReference type="SMART" id="SM00382">
    <property type="entry name" value="AAA"/>
    <property type="match status" value="1"/>
</dbReference>
<comment type="similarity">
    <text evidence="3">Belongs to the bHLH protein family.</text>
</comment>
<evidence type="ECO:0000256" key="8">
    <source>
        <dbReference type="ARBA" id="ARBA00023015"/>
    </source>
</evidence>
<dbReference type="InterPro" id="IPR003960">
    <property type="entry name" value="ATPase_AAA_CS"/>
</dbReference>
<evidence type="ECO:0000256" key="7">
    <source>
        <dbReference type="ARBA" id="ARBA00022842"/>
    </source>
</evidence>
<dbReference type="GO" id="GO:0080090">
    <property type="term" value="P:regulation of primary metabolic process"/>
    <property type="evidence" value="ECO:0007669"/>
    <property type="project" value="UniProtKB-ARBA"/>
</dbReference>
<dbReference type="SUPFAM" id="SSF47459">
    <property type="entry name" value="HLH, helix-loop-helix DNA-binding domain"/>
    <property type="match status" value="1"/>
</dbReference>
<feature type="region of interest" description="Disordered" evidence="12">
    <location>
        <begin position="549"/>
        <end position="578"/>
    </location>
</feature>
<evidence type="ECO:0000256" key="9">
    <source>
        <dbReference type="ARBA" id="ARBA00023163"/>
    </source>
</evidence>
<dbReference type="PANTHER" id="PTHR23070">
    <property type="entry name" value="BCS1 AAA-TYPE ATPASE"/>
    <property type="match status" value="1"/>
</dbReference>
<evidence type="ECO:0000259" key="13">
    <source>
        <dbReference type="PROSITE" id="PS50888"/>
    </source>
</evidence>
<dbReference type="GO" id="GO:0006950">
    <property type="term" value="P:response to stress"/>
    <property type="evidence" value="ECO:0007669"/>
    <property type="project" value="UniProtKB-ARBA"/>
</dbReference>
<dbReference type="EMBL" id="JACMSC010000016">
    <property type="protein sequence ID" value="KAG6480875.1"/>
    <property type="molecule type" value="Genomic_DNA"/>
</dbReference>
<accession>A0A8J5F7Z7</accession>
<reference evidence="14 15" key="1">
    <citation type="submission" date="2020-08" db="EMBL/GenBank/DDBJ databases">
        <title>Plant Genome Project.</title>
        <authorList>
            <person name="Zhang R.-G."/>
        </authorList>
    </citation>
    <scope>NUCLEOTIDE SEQUENCE [LARGE SCALE GENOMIC DNA]</scope>
    <source>
        <tissue evidence="14">Rhizome</tissue>
    </source>
</reference>
<dbReference type="SUPFAM" id="SSF52540">
    <property type="entry name" value="P-loop containing nucleoside triphosphate hydrolases"/>
    <property type="match status" value="1"/>
</dbReference>
<comment type="catalytic activity">
    <reaction evidence="11">
        <text>ATP + H2O = ADP + phosphate + H(+)</text>
        <dbReference type="Rhea" id="RHEA:13065"/>
        <dbReference type="ChEBI" id="CHEBI:15377"/>
        <dbReference type="ChEBI" id="CHEBI:15378"/>
        <dbReference type="ChEBI" id="CHEBI:30616"/>
        <dbReference type="ChEBI" id="CHEBI:43474"/>
        <dbReference type="ChEBI" id="CHEBI:456216"/>
    </reaction>
</comment>
<dbReference type="GO" id="GO:0005634">
    <property type="term" value="C:nucleus"/>
    <property type="evidence" value="ECO:0007669"/>
    <property type="project" value="UniProtKB-SubCell"/>
</dbReference>
<keyword evidence="8" id="KW-0805">Transcription regulation</keyword>
<keyword evidence="10" id="KW-0539">Nucleus</keyword>
<feature type="domain" description="BHLH" evidence="13">
    <location>
        <begin position="110"/>
        <end position="160"/>
    </location>
</feature>
<dbReference type="Gene3D" id="4.10.280.10">
    <property type="entry name" value="Helix-loop-helix DNA-binding domain"/>
    <property type="match status" value="1"/>
</dbReference>
<keyword evidence="15" id="KW-1185">Reference proteome</keyword>
<dbReference type="Pfam" id="PF25568">
    <property type="entry name" value="AAA_lid_At3g28540"/>
    <property type="match status" value="1"/>
</dbReference>
<dbReference type="InterPro" id="IPR011598">
    <property type="entry name" value="bHLH_dom"/>
</dbReference>
<keyword evidence="5" id="KW-0547">Nucleotide-binding</keyword>
<evidence type="ECO:0000313" key="15">
    <source>
        <dbReference type="Proteomes" id="UP000734854"/>
    </source>
</evidence>
<evidence type="ECO:0000313" key="14">
    <source>
        <dbReference type="EMBL" id="KAG6480875.1"/>
    </source>
</evidence>
<keyword evidence="7" id="KW-0460">Magnesium</keyword>
<evidence type="ECO:0000256" key="11">
    <source>
        <dbReference type="ARBA" id="ARBA00049360"/>
    </source>
</evidence>
<dbReference type="InterPro" id="IPR050747">
    <property type="entry name" value="Mitochondrial_chaperone_BCS1"/>
</dbReference>
<dbReference type="Proteomes" id="UP000734854">
    <property type="component" value="Unassembled WGS sequence"/>
</dbReference>
<dbReference type="Pfam" id="PF00010">
    <property type="entry name" value="HLH"/>
    <property type="match status" value="1"/>
</dbReference>
<keyword evidence="9" id="KW-0804">Transcription</keyword>
<evidence type="ECO:0000256" key="6">
    <source>
        <dbReference type="ARBA" id="ARBA00022840"/>
    </source>
</evidence>
<dbReference type="InterPro" id="IPR003593">
    <property type="entry name" value="AAA+_ATPase"/>
</dbReference>
<name>A0A8J5F7Z7_ZINOF</name>
<comment type="caution">
    <text evidence="14">The sequence shown here is derived from an EMBL/GenBank/DDBJ whole genome shotgun (WGS) entry which is preliminary data.</text>
</comment>
<dbReference type="PROSITE" id="PS00674">
    <property type="entry name" value="AAA"/>
    <property type="match status" value="1"/>
</dbReference>
<evidence type="ECO:0000256" key="12">
    <source>
        <dbReference type="SAM" id="MobiDB-lite"/>
    </source>
</evidence>
<dbReference type="InterPro" id="IPR003959">
    <property type="entry name" value="ATPase_AAA_core"/>
</dbReference>
<dbReference type="FunFam" id="3.40.50.300:FF:001122">
    <property type="entry name" value="AAA-ATPase ASD, mitochondrial"/>
    <property type="match status" value="1"/>
</dbReference>
<dbReference type="Gene3D" id="3.40.50.300">
    <property type="entry name" value="P-loop containing nucleotide triphosphate hydrolases"/>
    <property type="match status" value="1"/>
</dbReference>
<dbReference type="AlphaFoldDB" id="A0A8J5F7Z7"/>
<dbReference type="SMART" id="SM00353">
    <property type="entry name" value="HLH"/>
    <property type="match status" value="1"/>
</dbReference>
<dbReference type="Pfam" id="PF14363">
    <property type="entry name" value="AAA_assoc"/>
    <property type="match status" value="1"/>
</dbReference>
<keyword evidence="6" id="KW-0067">ATP-binding</keyword>
<dbReference type="GO" id="GO:0046983">
    <property type="term" value="F:protein dimerization activity"/>
    <property type="evidence" value="ECO:0007669"/>
    <property type="project" value="InterPro"/>
</dbReference>
<comment type="subcellular location">
    <subcellularLocation>
        <location evidence="2">Nucleus</location>
    </subcellularLocation>
</comment>
<comment type="cofactor">
    <cofactor evidence="1">
        <name>Mg(2+)</name>
        <dbReference type="ChEBI" id="CHEBI:18420"/>
    </cofactor>
</comment>
<gene>
    <name evidence="14" type="ORF">ZIOFF_057463</name>
</gene>
<dbReference type="Gene3D" id="6.10.280.40">
    <property type="match status" value="1"/>
</dbReference>
<comment type="similarity">
    <text evidence="4">Belongs to the AAA ATPase family. BCS1 subfamily.</text>
</comment>
<sequence>MGPGGRSMGRHTSLEDPTVTEHSQGSKARRRRRDSSYDESSRLVAVNSDNGPNGSEVKFIKIAESNNENLYAKSETEARMGIGSKLDGQNLQPLEPPKQDYIHVRARRGQATDSHSLAERARREKISERMKILQDLIPGCNKVIGKASVLDEIINYIQALQHQVEFLSMKLEAVNSLMNTSIELFPPKDFASTMGYELGVTLASNAARRKKYIYIYIHGEGSSIVPIKESRMTASGIGDGEKGAAALWSIAASAMFLWPFVYRYFPGIQYYLAKYCHRLVSLVSPYIHITFPEFSGEHMKRSDAYTAIESYLAASCTQSATKLKAELGKDSSSLTLSMDEHEEVTDDFRGARIWWTSVSRSPPQNSMSFYPQPDSRRYFRLIFHRRHRDLVVGSYLDHVLAAGRKATFANRRRKLYTNNPSNNWYGYKKSVWSHVTFTHPSTFATMAMDPDKKKEIVADLEAFRSGKDFYAKIGKPWKRGYLLYGPPGTGKSTMIAAIANYLDYDIYDLELTSVKDNTELRKLFIETTGKSIIVIEDIDCSLDLTGERKKKDDKEDDDKEGSSDGKPPVKPPGDNEKQSKVTLSGLLNFIDGLWSACGGERLIIFTTNYVEKLDPALIRRGRMDKHIEMSYCCFEAFKVLAANYLGIVDGEHWLFENVRVLIDEVKMTPADVAENLMPKSGGDAESCLRRLIQSLEEARKKTTAKAEEGNSTDGTAESEWSYRFATCLVEMYC</sequence>
<proteinExistence type="inferred from homology"/>
<evidence type="ECO:0000256" key="10">
    <source>
        <dbReference type="ARBA" id="ARBA00023242"/>
    </source>
</evidence>
<dbReference type="InterPro" id="IPR036638">
    <property type="entry name" value="HLH_DNA-bd_sf"/>
</dbReference>
<protein>
    <recommendedName>
        <fullName evidence="13">BHLH domain-containing protein</fullName>
    </recommendedName>
</protein>
<dbReference type="CDD" id="cd18919">
    <property type="entry name" value="bHLH_AtBPE_like"/>
    <property type="match status" value="1"/>
</dbReference>
<dbReference type="FunFam" id="4.10.280.10:FF:000002">
    <property type="entry name" value="Basic helix-loop-helix transcription factor"/>
    <property type="match status" value="1"/>
</dbReference>
<dbReference type="CDD" id="cd19510">
    <property type="entry name" value="RecA-like_BCS1"/>
    <property type="match status" value="1"/>
</dbReference>
<evidence type="ECO:0000256" key="5">
    <source>
        <dbReference type="ARBA" id="ARBA00022741"/>
    </source>
</evidence>
<evidence type="ECO:0000256" key="2">
    <source>
        <dbReference type="ARBA" id="ARBA00004123"/>
    </source>
</evidence>
<feature type="region of interest" description="Disordered" evidence="12">
    <location>
        <begin position="1"/>
        <end position="55"/>
    </location>
</feature>
<dbReference type="PROSITE" id="PS50888">
    <property type="entry name" value="BHLH"/>
    <property type="match status" value="1"/>
</dbReference>
<dbReference type="Pfam" id="PF00004">
    <property type="entry name" value="AAA"/>
    <property type="match status" value="2"/>
</dbReference>
<dbReference type="GO" id="GO:0005524">
    <property type="term" value="F:ATP binding"/>
    <property type="evidence" value="ECO:0007669"/>
    <property type="project" value="UniProtKB-KW"/>
</dbReference>
<dbReference type="GO" id="GO:0016887">
    <property type="term" value="F:ATP hydrolysis activity"/>
    <property type="evidence" value="ECO:0007669"/>
    <property type="project" value="InterPro"/>
</dbReference>